<accession>A0ABR3ZVR1</accession>
<name>A0ABR3ZVR1_9LECA</name>
<keyword evidence="2" id="KW-1185">Reference proteome</keyword>
<sequence length="105" mass="12076">MTQTCIALKKPQGFRQSAWIARDQLLQLKDHLDPANYNLKSAEVWYQLALSSRAKNYLDQAEREIDYALRHDGDNITYQAEREVILGLIQSIGISLQGRRVEDAE</sequence>
<dbReference type="Proteomes" id="UP001590950">
    <property type="component" value="Unassembled WGS sequence"/>
</dbReference>
<proteinExistence type="predicted"/>
<dbReference type="SUPFAM" id="SSF48452">
    <property type="entry name" value="TPR-like"/>
    <property type="match status" value="1"/>
</dbReference>
<dbReference type="InterPro" id="IPR011990">
    <property type="entry name" value="TPR-like_helical_dom_sf"/>
</dbReference>
<evidence type="ECO:0000313" key="1">
    <source>
        <dbReference type="EMBL" id="KAL2036726.1"/>
    </source>
</evidence>
<gene>
    <name evidence="1" type="ORF">N7G274_010521</name>
</gene>
<reference evidence="1 2" key="1">
    <citation type="submission" date="2024-09" db="EMBL/GenBank/DDBJ databases">
        <title>Rethinking Asexuality: The Enigmatic Case of Functional Sexual Genes in Lepraria (Stereocaulaceae).</title>
        <authorList>
            <person name="Doellman M."/>
            <person name="Sun Y."/>
            <person name="Barcenas-Pena A."/>
            <person name="Lumbsch H.T."/>
            <person name="Grewe F."/>
        </authorList>
    </citation>
    <scope>NUCLEOTIDE SEQUENCE [LARGE SCALE GENOMIC DNA]</scope>
    <source>
        <strain evidence="1 2">Mercado 3170</strain>
    </source>
</reference>
<organism evidence="1 2">
    <name type="scientific">Stereocaulon virgatum</name>
    <dbReference type="NCBI Taxonomy" id="373712"/>
    <lineage>
        <taxon>Eukaryota</taxon>
        <taxon>Fungi</taxon>
        <taxon>Dikarya</taxon>
        <taxon>Ascomycota</taxon>
        <taxon>Pezizomycotina</taxon>
        <taxon>Lecanoromycetes</taxon>
        <taxon>OSLEUM clade</taxon>
        <taxon>Lecanoromycetidae</taxon>
        <taxon>Lecanorales</taxon>
        <taxon>Lecanorineae</taxon>
        <taxon>Stereocaulaceae</taxon>
        <taxon>Stereocaulon</taxon>
    </lineage>
</organism>
<evidence type="ECO:0000313" key="2">
    <source>
        <dbReference type="Proteomes" id="UP001590950"/>
    </source>
</evidence>
<comment type="caution">
    <text evidence="1">The sequence shown here is derived from an EMBL/GenBank/DDBJ whole genome shotgun (WGS) entry which is preliminary data.</text>
</comment>
<protein>
    <submittedName>
        <fullName evidence="1">Uncharacterized protein</fullName>
    </submittedName>
</protein>
<dbReference type="EMBL" id="JBEFKJ010000052">
    <property type="protein sequence ID" value="KAL2036726.1"/>
    <property type="molecule type" value="Genomic_DNA"/>
</dbReference>